<dbReference type="AlphaFoldDB" id="A0A4Y2DJJ2"/>
<organism evidence="2 3">
    <name type="scientific">Araneus ventricosus</name>
    <name type="common">Orbweaver spider</name>
    <name type="synonym">Epeira ventricosa</name>
    <dbReference type="NCBI Taxonomy" id="182803"/>
    <lineage>
        <taxon>Eukaryota</taxon>
        <taxon>Metazoa</taxon>
        <taxon>Ecdysozoa</taxon>
        <taxon>Arthropoda</taxon>
        <taxon>Chelicerata</taxon>
        <taxon>Arachnida</taxon>
        <taxon>Araneae</taxon>
        <taxon>Araneomorphae</taxon>
        <taxon>Entelegynae</taxon>
        <taxon>Araneoidea</taxon>
        <taxon>Araneidae</taxon>
        <taxon>Araneus</taxon>
    </lineage>
</organism>
<evidence type="ECO:0000256" key="1">
    <source>
        <dbReference type="SAM" id="Coils"/>
    </source>
</evidence>
<gene>
    <name evidence="2" type="ORF">AVEN_262912_1</name>
</gene>
<evidence type="ECO:0000313" key="2">
    <source>
        <dbReference type="EMBL" id="GBM15745.1"/>
    </source>
</evidence>
<dbReference type="OrthoDB" id="8300685at2759"/>
<sequence>MNKKLDKGKLDVPIERAKHKIRNVAIVNFKKNVTKPKSLVKTLLMLRDEEIYGERRRENVERKEEMKAGLEKRMDKGYAEMKKAQEEKKNQIQEHVESQVQEIKDHVNCCIRRIEEYVESLKREIGEIKDEVQRKTT</sequence>
<reference evidence="2 3" key="1">
    <citation type="journal article" date="2019" name="Sci. Rep.">
        <title>Orb-weaving spider Araneus ventricosus genome elucidates the spidroin gene catalogue.</title>
        <authorList>
            <person name="Kono N."/>
            <person name="Nakamura H."/>
            <person name="Ohtoshi R."/>
            <person name="Moran D.A.P."/>
            <person name="Shinohara A."/>
            <person name="Yoshida Y."/>
            <person name="Fujiwara M."/>
            <person name="Mori M."/>
            <person name="Tomita M."/>
            <person name="Arakawa K."/>
        </authorList>
    </citation>
    <scope>NUCLEOTIDE SEQUENCE [LARGE SCALE GENOMIC DNA]</scope>
</reference>
<accession>A0A4Y2DJJ2</accession>
<dbReference type="Proteomes" id="UP000499080">
    <property type="component" value="Unassembled WGS sequence"/>
</dbReference>
<comment type="caution">
    <text evidence="2">The sequence shown here is derived from an EMBL/GenBank/DDBJ whole genome shotgun (WGS) entry which is preliminary data.</text>
</comment>
<keyword evidence="3" id="KW-1185">Reference proteome</keyword>
<keyword evidence="1" id="KW-0175">Coiled coil</keyword>
<name>A0A4Y2DJJ2_ARAVE</name>
<proteinExistence type="predicted"/>
<dbReference type="EMBL" id="BGPR01000363">
    <property type="protein sequence ID" value="GBM15745.1"/>
    <property type="molecule type" value="Genomic_DNA"/>
</dbReference>
<feature type="coiled-coil region" evidence="1">
    <location>
        <begin position="67"/>
        <end position="131"/>
    </location>
</feature>
<evidence type="ECO:0000313" key="3">
    <source>
        <dbReference type="Proteomes" id="UP000499080"/>
    </source>
</evidence>
<protein>
    <submittedName>
        <fullName evidence="2">Uncharacterized protein</fullName>
    </submittedName>
</protein>